<keyword evidence="8" id="KW-0560">Oxidoreductase</keyword>
<gene>
    <name evidence="21" type="ORF">GOMPHAMPRED_005542</name>
</gene>
<evidence type="ECO:0000256" key="5">
    <source>
        <dbReference type="ARBA" id="ARBA00022605"/>
    </source>
</evidence>
<dbReference type="CDD" id="cd11642">
    <property type="entry name" value="SUMT"/>
    <property type="match status" value="1"/>
</dbReference>
<dbReference type="PANTHER" id="PTHR45790:SF6">
    <property type="entry name" value="UROPORPHYRINOGEN-III C-METHYLTRANSFERASE"/>
    <property type="match status" value="1"/>
</dbReference>
<dbReference type="OrthoDB" id="508204at2759"/>
<evidence type="ECO:0000256" key="4">
    <source>
        <dbReference type="ARBA" id="ARBA00022603"/>
    </source>
</evidence>
<comment type="similarity">
    <text evidence="2 17">Belongs to the precorrin methyltransferase family.</text>
</comment>
<dbReference type="InterPro" id="IPR036291">
    <property type="entry name" value="NAD(P)-bd_dom_sf"/>
</dbReference>
<feature type="domain" description="Siroheme synthase central" evidence="20">
    <location>
        <begin position="133"/>
        <end position="158"/>
    </location>
</feature>
<proteinExistence type="inferred from homology"/>
<dbReference type="Proteomes" id="UP000664169">
    <property type="component" value="Unassembled WGS sequence"/>
</dbReference>
<comment type="function">
    <text evidence="16">Siroheme synthase involved in methionine biosynthesis.</text>
</comment>
<dbReference type="Gene3D" id="3.40.1010.10">
    <property type="entry name" value="Cobalt-precorrin-4 Transmethylase, Domain 1"/>
    <property type="match status" value="1"/>
</dbReference>
<keyword evidence="12" id="KW-0627">Porphyrin biosynthesis</keyword>
<dbReference type="Pfam" id="PF14823">
    <property type="entry name" value="Sirohm_synth_C"/>
    <property type="match status" value="1"/>
</dbReference>
<dbReference type="FunFam" id="3.40.1010.10:FF:000006">
    <property type="entry name" value="Siroheme synthase, putative"/>
    <property type="match status" value="1"/>
</dbReference>
<keyword evidence="22" id="KW-1185">Reference proteome</keyword>
<dbReference type="InterPro" id="IPR012066">
    <property type="entry name" value="Met1_fungi"/>
</dbReference>
<comment type="caution">
    <text evidence="21">The sequence shown here is derived from an EMBL/GenBank/DDBJ whole genome shotgun (WGS) entry which is preliminary data.</text>
</comment>
<dbReference type="Gene3D" id="3.40.50.720">
    <property type="entry name" value="NAD(P)-binding Rossmann-like Domain"/>
    <property type="match status" value="1"/>
</dbReference>
<dbReference type="InterPro" id="IPR003043">
    <property type="entry name" value="Uropor_MeTrfase_CS"/>
</dbReference>
<keyword evidence="9" id="KW-0520">NAD</keyword>
<protein>
    <recommendedName>
        <fullName evidence="23">Siroheme synthase</fullName>
    </recommendedName>
</protein>
<evidence type="ECO:0000256" key="7">
    <source>
        <dbReference type="ARBA" id="ARBA00022691"/>
    </source>
</evidence>
<dbReference type="InterPro" id="IPR028281">
    <property type="entry name" value="Sirohaem_synthase_central"/>
</dbReference>
<evidence type="ECO:0000259" key="18">
    <source>
        <dbReference type="Pfam" id="PF00590"/>
    </source>
</evidence>
<evidence type="ECO:0000256" key="14">
    <source>
        <dbReference type="ARBA" id="ARBA00047561"/>
    </source>
</evidence>
<feature type="domain" description="Siroheme biosynthesis protein Met8 C-terminal" evidence="19">
    <location>
        <begin position="219"/>
        <end position="257"/>
    </location>
</feature>
<dbReference type="PROSITE" id="PS00840">
    <property type="entry name" value="SUMT_2"/>
    <property type="match status" value="1"/>
</dbReference>
<sequence>MSPPLLTAHDATDHVHLIIGANPLANARCSRSLSHGARPVVIAPTSMHMHYALRQKIDEGLVKWLDKDFEDEDLKVLGREAVDGIVDAVFLTKSGVSPFNNHVSAVCRRMRIPVNVVDSQNLSSFTLLSTHSDGPLQIGITTSGKGCKLASRIRREVVSILPPNFGSAVEKLGTMRRRIWEEDHKVHDLADQDGEASDDDCSAQKATFNKLVLDSDYDAAKSRRVRWLSQICEYWPLRRLATIMDDDIDTVLDSYKASIRNIPEEAPLDPILHKPQIILAGSGPGNPDLLTVATRNAIQSAGIILADKLVPAAVLELVPRRTPIHIARKFPGNADAAQQELLDLGLEALKKGMTVLRLKQGDPYLYGRGGEEFTFFESHGYKPIVLPGITSALSAPLFATIPATHRSVSDQVLICTGTGRKGAAPSPPTYNKSQTVVFLMALHRISSLVDSLIKPDESTGVNGEKTADFVSWPSTTPCAVIERASCADQRVIRTTLGHVVTAIEEEGSRPPGLLVVGHACEVLRNPGGNKWIVEEGITELPESSMFPNAIAVG</sequence>
<dbReference type="SUPFAM" id="SSF53790">
    <property type="entry name" value="Tetrapyrrole methylase"/>
    <property type="match status" value="1"/>
</dbReference>
<keyword evidence="4 17" id="KW-0489">Methyltransferase</keyword>
<evidence type="ECO:0000256" key="15">
    <source>
        <dbReference type="ARBA" id="ARBA00052360"/>
    </source>
</evidence>
<evidence type="ECO:0000256" key="8">
    <source>
        <dbReference type="ARBA" id="ARBA00023002"/>
    </source>
</evidence>
<keyword evidence="6 17" id="KW-0808">Transferase</keyword>
<dbReference type="GO" id="GO:0043115">
    <property type="term" value="F:precorrin-2 dehydrogenase activity"/>
    <property type="evidence" value="ECO:0007669"/>
    <property type="project" value="UniProtKB-EC"/>
</dbReference>
<dbReference type="InterPro" id="IPR050161">
    <property type="entry name" value="Siro_Cobalamin_biosynth"/>
</dbReference>
<evidence type="ECO:0000313" key="22">
    <source>
        <dbReference type="Proteomes" id="UP000664169"/>
    </source>
</evidence>
<evidence type="ECO:0000256" key="11">
    <source>
        <dbReference type="ARBA" id="ARBA00023239"/>
    </source>
</evidence>
<dbReference type="PIRSF" id="PIRSF036555">
    <property type="entry name" value="SUMT_yeast"/>
    <property type="match status" value="1"/>
</dbReference>
<dbReference type="InterPro" id="IPR006367">
    <property type="entry name" value="Sirohaem_synthase_N"/>
</dbReference>
<evidence type="ECO:0000313" key="21">
    <source>
        <dbReference type="EMBL" id="CAF9930014.1"/>
    </source>
</evidence>
<comment type="pathway">
    <text evidence="1">Porphyrin-containing compound metabolism; siroheme biosynthesis; sirohydrochlorin from precorrin-2: step 1/1.</text>
</comment>
<evidence type="ECO:0000259" key="20">
    <source>
        <dbReference type="Pfam" id="PF14824"/>
    </source>
</evidence>
<evidence type="ECO:0000256" key="16">
    <source>
        <dbReference type="ARBA" id="ARBA00055636"/>
    </source>
</evidence>
<evidence type="ECO:0000256" key="13">
    <source>
        <dbReference type="ARBA" id="ARBA00023268"/>
    </source>
</evidence>
<comment type="catalytic activity">
    <reaction evidence="15">
        <text>uroporphyrinogen III + 2 S-adenosyl-L-methionine = precorrin-2 + 2 S-adenosyl-L-homocysteine + H(+)</text>
        <dbReference type="Rhea" id="RHEA:32459"/>
        <dbReference type="ChEBI" id="CHEBI:15378"/>
        <dbReference type="ChEBI" id="CHEBI:57308"/>
        <dbReference type="ChEBI" id="CHEBI:57856"/>
        <dbReference type="ChEBI" id="CHEBI:58827"/>
        <dbReference type="ChEBI" id="CHEBI:59789"/>
        <dbReference type="EC" id="2.1.1.107"/>
    </reaction>
</comment>
<evidence type="ECO:0000256" key="6">
    <source>
        <dbReference type="ARBA" id="ARBA00022679"/>
    </source>
</evidence>
<dbReference type="Pfam" id="PF13241">
    <property type="entry name" value="NAD_binding_7"/>
    <property type="match status" value="1"/>
</dbReference>
<dbReference type="NCBIfam" id="TIGR01470">
    <property type="entry name" value="cysG_Nterm"/>
    <property type="match status" value="1"/>
</dbReference>
<dbReference type="InterPro" id="IPR035996">
    <property type="entry name" value="4pyrrol_Methylase_sf"/>
</dbReference>
<name>A0A8H3FVH7_9LECA</name>
<dbReference type="UniPathway" id="UPA00262">
    <property type="reaction ID" value="UER00222"/>
</dbReference>
<dbReference type="SUPFAM" id="SSF51735">
    <property type="entry name" value="NAD(P)-binding Rossmann-fold domains"/>
    <property type="match status" value="1"/>
</dbReference>
<evidence type="ECO:0000256" key="3">
    <source>
        <dbReference type="ARBA" id="ARBA00022573"/>
    </source>
</evidence>
<dbReference type="InterPro" id="IPR000878">
    <property type="entry name" value="4pyrrol_Mease"/>
</dbReference>
<dbReference type="GO" id="GO:0004851">
    <property type="term" value="F:uroporphyrin-III C-methyltransferase activity"/>
    <property type="evidence" value="ECO:0007669"/>
    <property type="project" value="UniProtKB-EC"/>
</dbReference>
<evidence type="ECO:0008006" key="23">
    <source>
        <dbReference type="Google" id="ProtNLM"/>
    </source>
</evidence>
<dbReference type="GO" id="GO:0000103">
    <property type="term" value="P:sulfate assimilation"/>
    <property type="evidence" value="ECO:0007669"/>
    <property type="project" value="InterPro"/>
</dbReference>
<evidence type="ECO:0000256" key="12">
    <source>
        <dbReference type="ARBA" id="ARBA00023244"/>
    </source>
</evidence>
<dbReference type="InterPro" id="IPR028162">
    <property type="entry name" value="Met8_C"/>
</dbReference>
<dbReference type="FunFam" id="3.30.950.10:FF:000005">
    <property type="entry name" value="Uroporphyrin-III c-methyltransferase, putative"/>
    <property type="match status" value="1"/>
</dbReference>
<dbReference type="Gene3D" id="3.30.950.10">
    <property type="entry name" value="Methyltransferase, Cobalt-precorrin-4 Transmethylase, Domain 2"/>
    <property type="match status" value="1"/>
</dbReference>
<accession>A0A8H3FVH7</accession>
<evidence type="ECO:0000256" key="17">
    <source>
        <dbReference type="RuleBase" id="RU003960"/>
    </source>
</evidence>
<dbReference type="AlphaFoldDB" id="A0A8H3FVH7"/>
<dbReference type="SUPFAM" id="SSF75615">
    <property type="entry name" value="Siroheme synthase middle domains-like"/>
    <property type="match status" value="1"/>
</dbReference>
<feature type="domain" description="Tetrapyrrole methylase" evidence="18">
    <location>
        <begin position="277"/>
        <end position="498"/>
    </location>
</feature>
<keyword evidence="10" id="KW-0486">Methionine biosynthesis</keyword>
<keyword evidence="5" id="KW-0028">Amino-acid biosynthesis</keyword>
<dbReference type="PANTHER" id="PTHR45790">
    <property type="entry name" value="SIROHEME SYNTHASE-RELATED"/>
    <property type="match status" value="1"/>
</dbReference>
<evidence type="ECO:0000256" key="9">
    <source>
        <dbReference type="ARBA" id="ARBA00023027"/>
    </source>
</evidence>
<evidence type="ECO:0000256" key="1">
    <source>
        <dbReference type="ARBA" id="ARBA00005010"/>
    </source>
</evidence>
<dbReference type="InterPro" id="IPR014776">
    <property type="entry name" value="4pyrrole_Mease_sub2"/>
</dbReference>
<keyword evidence="11" id="KW-0456">Lyase</keyword>
<dbReference type="GO" id="GO:0016829">
    <property type="term" value="F:lyase activity"/>
    <property type="evidence" value="ECO:0007669"/>
    <property type="project" value="UniProtKB-KW"/>
</dbReference>
<evidence type="ECO:0000256" key="10">
    <source>
        <dbReference type="ARBA" id="ARBA00023167"/>
    </source>
</evidence>
<dbReference type="Pfam" id="PF14824">
    <property type="entry name" value="Sirohm_synth_M"/>
    <property type="match status" value="1"/>
</dbReference>
<dbReference type="FunFam" id="3.40.50.720:FF:000504">
    <property type="entry name" value="Siroheme synthase, putative"/>
    <property type="match status" value="1"/>
</dbReference>
<organism evidence="21 22">
    <name type="scientific">Gomphillus americanus</name>
    <dbReference type="NCBI Taxonomy" id="1940652"/>
    <lineage>
        <taxon>Eukaryota</taxon>
        <taxon>Fungi</taxon>
        <taxon>Dikarya</taxon>
        <taxon>Ascomycota</taxon>
        <taxon>Pezizomycotina</taxon>
        <taxon>Lecanoromycetes</taxon>
        <taxon>OSLEUM clade</taxon>
        <taxon>Ostropomycetidae</taxon>
        <taxon>Ostropales</taxon>
        <taxon>Graphidaceae</taxon>
        <taxon>Gomphilloideae</taxon>
        <taxon>Gomphillus</taxon>
    </lineage>
</organism>
<dbReference type="InterPro" id="IPR014777">
    <property type="entry name" value="4pyrrole_Mease_sub1"/>
</dbReference>
<comment type="catalytic activity">
    <reaction evidence="14">
        <text>precorrin-2 + NAD(+) = sirohydrochlorin + NADH + 2 H(+)</text>
        <dbReference type="Rhea" id="RHEA:15613"/>
        <dbReference type="ChEBI" id="CHEBI:15378"/>
        <dbReference type="ChEBI" id="CHEBI:57540"/>
        <dbReference type="ChEBI" id="CHEBI:57945"/>
        <dbReference type="ChEBI" id="CHEBI:58351"/>
        <dbReference type="ChEBI" id="CHEBI:58827"/>
        <dbReference type="EC" id="1.3.1.76"/>
    </reaction>
</comment>
<keyword evidence="7" id="KW-0949">S-adenosyl-L-methionine</keyword>
<dbReference type="GO" id="GO:0019354">
    <property type="term" value="P:siroheme biosynthetic process"/>
    <property type="evidence" value="ECO:0007669"/>
    <property type="project" value="UniProtKB-UniPathway"/>
</dbReference>
<dbReference type="GO" id="GO:0032259">
    <property type="term" value="P:methylation"/>
    <property type="evidence" value="ECO:0007669"/>
    <property type="project" value="UniProtKB-KW"/>
</dbReference>
<keyword evidence="13" id="KW-0511">Multifunctional enzyme</keyword>
<dbReference type="InterPro" id="IPR006366">
    <property type="entry name" value="CobA/CysG_C"/>
</dbReference>
<dbReference type="Pfam" id="PF00590">
    <property type="entry name" value="TP_methylase"/>
    <property type="match status" value="1"/>
</dbReference>
<dbReference type="GO" id="GO:0009086">
    <property type="term" value="P:methionine biosynthetic process"/>
    <property type="evidence" value="ECO:0007669"/>
    <property type="project" value="UniProtKB-KW"/>
</dbReference>
<keyword evidence="3" id="KW-0169">Cobalamin biosynthesis</keyword>
<evidence type="ECO:0000256" key="2">
    <source>
        <dbReference type="ARBA" id="ARBA00005879"/>
    </source>
</evidence>
<evidence type="ECO:0000259" key="19">
    <source>
        <dbReference type="Pfam" id="PF14823"/>
    </source>
</evidence>
<dbReference type="EMBL" id="CAJPDQ010000034">
    <property type="protein sequence ID" value="CAF9930014.1"/>
    <property type="molecule type" value="Genomic_DNA"/>
</dbReference>
<reference evidence="21" key="1">
    <citation type="submission" date="2021-03" db="EMBL/GenBank/DDBJ databases">
        <authorList>
            <person name="Tagirdzhanova G."/>
        </authorList>
    </citation>
    <scope>NUCLEOTIDE SEQUENCE</scope>
</reference>